<accession>A0A7W8EB32</accession>
<dbReference type="EMBL" id="JACHIO010000014">
    <property type="protein sequence ID" value="MBB5065149.1"/>
    <property type="molecule type" value="Genomic_DNA"/>
</dbReference>
<dbReference type="RefSeq" id="WP_184257600.1">
    <property type="nucleotide sequence ID" value="NZ_JACHIO010000014.1"/>
</dbReference>
<comment type="caution">
    <text evidence="1">The sequence shown here is derived from an EMBL/GenBank/DDBJ whole genome shotgun (WGS) entry which is preliminary data.</text>
</comment>
<dbReference type="AlphaFoldDB" id="A0A7W8EB32"/>
<gene>
    <name evidence="1" type="ORF">HDF15_003512</name>
</gene>
<name>A0A7W8EB32_9BACT</name>
<evidence type="ECO:0000313" key="2">
    <source>
        <dbReference type="Proteomes" id="UP000584867"/>
    </source>
</evidence>
<proteinExistence type="predicted"/>
<organism evidence="1 2">
    <name type="scientific">Granulicella mallensis</name>
    <dbReference type="NCBI Taxonomy" id="940614"/>
    <lineage>
        <taxon>Bacteria</taxon>
        <taxon>Pseudomonadati</taxon>
        <taxon>Acidobacteriota</taxon>
        <taxon>Terriglobia</taxon>
        <taxon>Terriglobales</taxon>
        <taxon>Acidobacteriaceae</taxon>
        <taxon>Granulicella</taxon>
    </lineage>
</organism>
<dbReference type="Proteomes" id="UP000584867">
    <property type="component" value="Unassembled WGS sequence"/>
</dbReference>
<sequence length="69" mass="7920">MSDNVLQTLQRLVQDVIAPDVRELKVRQDSFEKRVEERFNSVERQISSLEKQSEAQYKGILAAISEAKA</sequence>
<reference evidence="1 2" key="1">
    <citation type="submission" date="2020-08" db="EMBL/GenBank/DDBJ databases">
        <title>Genomic Encyclopedia of Type Strains, Phase IV (KMG-V): Genome sequencing to study the core and pangenomes of soil and plant-associated prokaryotes.</title>
        <authorList>
            <person name="Whitman W."/>
        </authorList>
    </citation>
    <scope>NUCLEOTIDE SEQUENCE [LARGE SCALE GENOMIC DNA]</scope>
    <source>
        <strain evidence="1 2">X5P3</strain>
    </source>
</reference>
<protein>
    <submittedName>
        <fullName evidence="1">Uncharacterized protein</fullName>
    </submittedName>
</protein>
<evidence type="ECO:0000313" key="1">
    <source>
        <dbReference type="EMBL" id="MBB5065149.1"/>
    </source>
</evidence>